<comment type="caution">
    <text evidence="1">The sequence shown here is derived from an EMBL/GenBank/DDBJ whole genome shotgun (WGS) entry which is preliminary data.</text>
</comment>
<dbReference type="EMBL" id="VSWC01000093">
    <property type="protein sequence ID" value="KAA1089386.1"/>
    <property type="molecule type" value="Genomic_DNA"/>
</dbReference>
<evidence type="ECO:0000313" key="1">
    <source>
        <dbReference type="EMBL" id="KAA1089386.1"/>
    </source>
</evidence>
<reference evidence="1 2" key="1">
    <citation type="submission" date="2019-05" db="EMBL/GenBank/DDBJ databases">
        <title>Emergence of the Ug99 lineage of the wheat stem rust pathogen through somatic hybridization.</title>
        <authorList>
            <person name="Li F."/>
            <person name="Upadhyaya N.M."/>
            <person name="Sperschneider J."/>
            <person name="Matny O."/>
            <person name="Nguyen-Phuc H."/>
            <person name="Mago R."/>
            <person name="Raley C."/>
            <person name="Miller M.E."/>
            <person name="Silverstein K.A.T."/>
            <person name="Henningsen E."/>
            <person name="Hirsch C.D."/>
            <person name="Visser B."/>
            <person name="Pretorius Z.A."/>
            <person name="Steffenson B.J."/>
            <person name="Schwessinger B."/>
            <person name="Dodds P.N."/>
            <person name="Figueroa M."/>
        </authorList>
    </citation>
    <scope>NUCLEOTIDE SEQUENCE [LARGE SCALE GENOMIC DNA]</scope>
    <source>
        <strain evidence="1">21-0</strain>
    </source>
</reference>
<evidence type="ECO:0000313" key="2">
    <source>
        <dbReference type="Proteomes" id="UP000324748"/>
    </source>
</evidence>
<keyword evidence="2" id="KW-1185">Reference proteome</keyword>
<dbReference type="Proteomes" id="UP000324748">
    <property type="component" value="Unassembled WGS sequence"/>
</dbReference>
<name>A0A5B0NLG2_PUCGR</name>
<accession>A0A5B0NLG2</accession>
<gene>
    <name evidence="1" type="ORF">PGT21_016120</name>
</gene>
<protein>
    <submittedName>
        <fullName evidence="1">Uncharacterized protein</fullName>
    </submittedName>
</protein>
<organism evidence="1 2">
    <name type="scientific">Puccinia graminis f. sp. tritici</name>
    <dbReference type="NCBI Taxonomy" id="56615"/>
    <lineage>
        <taxon>Eukaryota</taxon>
        <taxon>Fungi</taxon>
        <taxon>Dikarya</taxon>
        <taxon>Basidiomycota</taxon>
        <taxon>Pucciniomycotina</taxon>
        <taxon>Pucciniomycetes</taxon>
        <taxon>Pucciniales</taxon>
        <taxon>Pucciniaceae</taxon>
        <taxon>Puccinia</taxon>
    </lineage>
</organism>
<sequence>MDWHSVWKSSTVVPTNLPNTIDQPTFQYSTAMTATIPKGVLTTVLLMRDLEQLQWDVRLFCPRAELPTKLLNIVGVDQSCPQLLSLAGLAAFHPPPLNFTTVRDALTPLPASLAGGAYRNLVVGLAMWPSVKGGGMVDVDDAHLRYTSESQT</sequence>
<dbReference type="AlphaFoldDB" id="A0A5B0NLG2"/>
<proteinExistence type="predicted"/>